<feature type="compositionally biased region" description="Basic residues" evidence="1">
    <location>
        <begin position="79"/>
        <end position="92"/>
    </location>
</feature>
<protein>
    <submittedName>
        <fullName evidence="3">Uncharacterized protein</fullName>
    </submittedName>
</protein>
<evidence type="ECO:0000313" key="4">
    <source>
        <dbReference type="Proteomes" id="UP000233837"/>
    </source>
</evidence>
<dbReference type="AlphaFoldDB" id="A0A2I0VTY3"/>
<sequence>MECWIACRSRARRLDRQELAGLTICCFGWKRRRRKEFAVVGIGCGLESRVLGQNYGRVEIGEMESSDTSSVVRAEAAKKGLRSHFKGRRQRQNRGSSKDFEDPLEKGSSKINANVGKEDLAMAQIAVGNGSGSLNMGFVPNHDKISFDPIANEKNNIAHDFSSNLIPTLNPRIIQDDGCSSRDPDPLEHDKCNGPILQKTDLPPITIQNGSDRFGKNISTLEDGVFYLEGHKPSMELSGWRFLLFVRVLLCCSGCFVLALFGIPFERLIARFMWRPATGSILFANIVLVFPEAKKPRRQEEKKKPAMDRCADNCIVHLHSAAGKDWFLRRMYPFKEKKADMESITGCVVDNILFILPASSNTPQYQSQVSDAAAAAGAHALFFIERPVLATFSSRLHLGLRSLFWHSLNHLIPSSHEPHLSPHHYHPFLLLLLLLMPAWDQSFFSLAPLIPMGFH</sequence>
<name>A0A2I0VTY3_9ASPA</name>
<keyword evidence="2" id="KW-0472">Membrane</keyword>
<dbReference type="Proteomes" id="UP000233837">
    <property type="component" value="Unassembled WGS sequence"/>
</dbReference>
<gene>
    <name evidence="3" type="ORF">MA16_Dca021547</name>
</gene>
<proteinExistence type="predicted"/>
<keyword evidence="2" id="KW-1133">Transmembrane helix</keyword>
<feature type="compositionally biased region" description="Basic and acidic residues" evidence="1">
    <location>
        <begin position="96"/>
        <end position="108"/>
    </location>
</feature>
<keyword evidence="2" id="KW-0812">Transmembrane</keyword>
<dbReference type="EMBL" id="KZ503237">
    <property type="protein sequence ID" value="PKU66865.1"/>
    <property type="molecule type" value="Genomic_DNA"/>
</dbReference>
<accession>A0A2I0VTY3</accession>
<evidence type="ECO:0000256" key="2">
    <source>
        <dbReference type="SAM" id="Phobius"/>
    </source>
</evidence>
<organism evidence="3 4">
    <name type="scientific">Dendrobium catenatum</name>
    <dbReference type="NCBI Taxonomy" id="906689"/>
    <lineage>
        <taxon>Eukaryota</taxon>
        <taxon>Viridiplantae</taxon>
        <taxon>Streptophyta</taxon>
        <taxon>Embryophyta</taxon>
        <taxon>Tracheophyta</taxon>
        <taxon>Spermatophyta</taxon>
        <taxon>Magnoliopsida</taxon>
        <taxon>Liliopsida</taxon>
        <taxon>Asparagales</taxon>
        <taxon>Orchidaceae</taxon>
        <taxon>Epidendroideae</taxon>
        <taxon>Malaxideae</taxon>
        <taxon>Dendrobiinae</taxon>
        <taxon>Dendrobium</taxon>
    </lineage>
</organism>
<evidence type="ECO:0000313" key="3">
    <source>
        <dbReference type="EMBL" id="PKU66865.1"/>
    </source>
</evidence>
<evidence type="ECO:0000256" key="1">
    <source>
        <dbReference type="SAM" id="MobiDB-lite"/>
    </source>
</evidence>
<reference evidence="3 4" key="1">
    <citation type="journal article" date="2016" name="Sci. Rep.">
        <title>The Dendrobium catenatum Lindl. genome sequence provides insights into polysaccharide synthase, floral development and adaptive evolution.</title>
        <authorList>
            <person name="Zhang G.Q."/>
            <person name="Xu Q."/>
            <person name="Bian C."/>
            <person name="Tsai W.C."/>
            <person name="Yeh C.M."/>
            <person name="Liu K.W."/>
            <person name="Yoshida K."/>
            <person name="Zhang L.S."/>
            <person name="Chang S.B."/>
            <person name="Chen F."/>
            <person name="Shi Y."/>
            <person name="Su Y.Y."/>
            <person name="Zhang Y.Q."/>
            <person name="Chen L.J."/>
            <person name="Yin Y."/>
            <person name="Lin M."/>
            <person name="Huang H."/>
            <person name="Deng H."/>
            <person name="Wang Z.W."/>
            <person name="Zhu S.L."/>
            <person name="Zhao X."/>
            <person name="Deng C."/>
            <person name="Niu S.C."/>
            <person name="Huang J."/>
            <person name="Wang M."/>
            <person name="Liu G.H."/>
            <person name="Yang H.J."/>
            <person name="Xiao X.J."/>
            <person name="Hsiao Y.Y."/>
            <person name="Wu W.L."/>
            <person name="Chen Y.Y."/>
            <person name="Mitsuda N."/>
            <person name="Ohme-Takagi M."/>
            <person name="Luo Y.B."/>
            <person name="Van de Peer Y."/>
            <person name="Liu Z.J."/>
        </authorList>
    </citation>
    <scope>NUCLEOTIDE SEQUENCE [LARGE SCALE GENOMIC DNA]</scope>
    <source>
        <tissue evidence="3">The whole plant</tissue>
    </source>
</reference>
<reference evidence="3 4" key="2">
    <citation type="journal article" date="2017" name="Nature">
        <title>The Apostasia genome and the evolution of orchids.</title>
        <authorList>
            <person name="Zhang G.Q."/>
            <person name="Liu K.W."/>
            <person name="Li Z."/>
            <person name="Lohaus R."/>
            <person name="Hsiao Y.Y."/>
            <person name="Niu S.C."/>
            <person name="Wang J.Y."/>
            <person name="Lin Y.C."/>
            <person name="Xu Q."/>
            <person name="Chen L.J."/>
            <person name="Yoshida K."/>
            <person name="Fujiwara S."/>
            <person name="Wang Z.W."/>
            <person name="Zhang Y.Q."/>
            <person name="Mitsuda N."/>
            <person name="Wang M."/>
            <person name="Liu G.H."/>
            <person name="Pecoraro L."/>
            <person name="Huang H.X."/>
            <person name="Xiao X.J."/>
            <person name="Lin M."/>
            <person name="Wu X.Y."/>
            <person name="Wu W.L."/>
            <person name="Chen Y.Y."/>
            <person name="Chang S.B."/>
            <person name="Sakamoto S."/>
            <person name="Ohme-Takagi M."/>
            <person name="Yagi M."/>
            <person name="Zeng S.J."/>
            <person name="Shen C.Y."/>
            <person name="Yeh C.M."/>
            <person name="Luo Y.B."/>
            <person name="Tsai W.C."/>
            <person name="Van de Peer Y."/>
            <person name="Liu Z.J."/>
        </authorList>
    </citation>
    <scope>NUCLEOTIDE SEQUENCE [LARGE SCALE GENOMIC DNA]</scope>
    <source>
        <tissue evidence="3">The whole plant</tissue>
    </source>
</reference>
<keyword evidence="4" id="KW-1185">Reference proteome</keyword>
<feature type="region of interest" description="Disordered" evidence="1">
    <location>
        <begin position="78"/>
        <end position="113"/>
    </location>
</feature>
<feature type="transmembrane region" description="Helical" evidence="2">
    <location>
        <begin position="242"/>
        <end position="261"/>
    </location>
</feature>